<keyword evidence="4" id="KW-1185">Reference proteome</keyword>
<evidence type="ECO:0000313" key="4">
    <source>
        <dbReference type="Proteomes" id="UP000731907"/>
    </source>
</evidence>
<name>A0ABS6J3M3_9RHOB</name>
<dbReference type="InterPro" id="IPR020904">
    <property type="entry name" value="Sc_DH/Rdtase_CS"/>
</dbReference>
<protein>
    <submittedName>
        <fullName evidence="3">SDR family oxidoreductase</fullName>
    </submittedName>
</protein>
<dbReference type="InterPro" id="IPR002347">
    <property type="entry name" value="SDR_fam"/>
</dbReference>
<feature type="domain" description="Ketoreductase" evidence="2">
    <location>
        <begin position="14"/>
        <end position="199"/>
    </location>
</feature>
<gene>
    <name evidence="3" type="ORF">GU927_010960</name>
</gene>
<organism evidence="3 4">
    <name type="scientific">Paragemmobacter amnigenus</name>
    <dbReference type="NCBI Taxonomy" id="2852097"/>
    <lineage>
        <taxon>Bacteria</taxon>
        <taxon>Pseudomonadati</taxon>
        <taxon>Pseudomonadota</taxon>
        <taxon>Alphaproteobacteria</taxon>
        <taxon>Rhodobacterales</taxon>
        <taxon>Paracoccaceae</taxon>
        <taxon>Paragemmobacter</taxon>
    </lineage>
</organism>
<proteinExistence type="inferred from homology"/>
<reference evidence="3 4" key="1">
    <citation type="submission" date="2021-06" db="EMBL/GenBank/DDBJ databases">
        <title>Rhodobacteraceae bacterium strain HSP-20.</title>
        <authorList>
            <person name="Chen W.-M."/>
        </authorList>
    </citation>
    <scope>NUCLEOTIDE SEQUENCE [LARGE SCALE GENOMIC DNA]</scope>
    <source>
        <strain evidence="3 4">HSP-20</strain>
    </source>
</reference>
<dbReference type="RefSeq" id="WP_217765596.1">
    <property type="nucleotide sequence ID" value="NZ_JAAATX020000007.1"/>
</dbReference>
<sequence>MGGRQRMGRQVEQALVTGAGAPGGIGMAVARRLGRAGLRLHICSTTQRVHLRAAELMAEGIDVTAHVADLTEPEQVARLADAVGDVAVLVNNAGMGSVGAPAEQRSFLDLDPAAWRRAMDVSLTTAVLVTRAFLPAMLERGQGRVVMMASVTGPYVSNPGEAAYSAAKAGMVGLTHALALEVAARGVTVNAVAPGWIATEASTPEELQAARATPPGRAGTPDEVAAVVEFLASGGAGYVNGAVIVVDGGNILQERKA</sequence>
<comment type="similarity">
    <text evidence="1">Belongs to the short-chain dehydrogenases/reductases (SDR) family.</text>
</comment>
<dbReference type="EMBL" id="JAAATX020000007">
    <property type="protein sequence ID" value="MBU9698364.1"/>
    <property type="molecule type" value="Genomic_DNA"/>
</dbReference>
<dbReference type="InterPro" id="IPR050259">
    <property type="entry name" value="SDR"/>
</dbReference>
<dbReference type="Proteomes" id="UP000731907">
    <property type="component" value="Unassembled WGS sequence"/>
</dbReference>
<evidence type="ECO:0000313" key="3">
    <source>
        <dbReference type="EMBL" id="MBU9698364.1"/>
    </source>
</evidence>
<dbReference type="Pfam" id="PF13561">
    <property type="entry name" value="adh_short_C2"/>
    <property type="match status" value="1"/>
</dbReference>
<evidence type="ECO:0000259" key="2">
    <source>
        <dbReference type="SMART" id="SM00822"/>
    </source>
</evidence>
<dbReference type="PANTHER" id="PTHR42879">
    <property type="entry name" value="3-OXOACYL-(ACYL-CARRIER-PROTEIN) REDUCTASE"/>
    <property type="match status" value="1"/>
</dbReference>
<dbReference type="PROSITE" id="PS00061">
    <property type="entry name" value="ADH_SHORT"/>
    <property type="match status" value="1"/>
</dbReference>
<comment type="caution">
    <text evidence="3">The sequence shown here is derived from an EMBL/GenBank/DDBJ whole genome shotgun (WGS) entry which is preliminary data.</text>
</comment>
<accession>A0ABS6J3M3</accession>
<dbReference type="InterPro" id="IPR057326">
    <property type="entry name" value="KR_dom"/>
</dbReference>
<dbReference type="SMART" id="SM00822">
    <property type="entry name" value="PKS_KR"/>
    <property type="match status" value="1"/>
</dbReference>
<evidence type="ECO:0000256" key="1">
    <source>
        <dbReference type="ARBA" id="ARBA00006484"/>
    </source>
</evidence>